<evidence type="ECO:0000256" key="7">
    <source>
        <dbReference type="ARBA" id="ARBA00022741"/>
    </source>
</evidence>
<evidence type="ECO:0000259" key="16">
    <source>
        <dbReference type="PROSITE" id="PS50109"/>
    </source>
</evidence>
<dbReference type="EMBL" id="CP036432">
    <property type="protein sequence ID" value="QDV88149.1"/>
    <property type="molecule type" value="Genomic_DNA"/>
</dbReference>
<dbReference type="SUPFAM" id="SSF52172">
    <property type="entry name" value="CheY-like"/>
    <property type="match status" value="2"/>
</dbReference>
<dbReference type="PROSITE" id="PS50113">
    <property type="entry name" value="PAC"/>
    <property type="match status" value="2"/>
</dbReference>
<dbReference type="PROSITE" id="PS50109">
    <property type="entry name" value="HIS_KIN"/>
    <property type="match status" value="1"/>
</dbReference>
<dbReference type="PROSITE" id="PS50112">
    <property type="entry name" value="PAS"/>
    <property type="match status" value="2"/>
</dbReference>
<keyword evidence="5 13" id="KW-0597">Phosphoprotein</keyword>
<comment type="catalytic activity">
    <reaction evidence="1">
        <text>ATP + protein L-histidine = ADP + protein N-phospho-L-histidine.</text>
        <dbReference type="EC" id="2.7.13.3"/>
    </reaction>
</comment>
<feature type="domain" description="Response regulatory" evidence="17">
    <location>
        <begin position="549"/>
        <end position="670"/>
    </location>
</feature>
<dbReference type="Gene3D" id="3.30.565.10">
    <property type="entry name" value="Histidine kinase-like ATPase, C-terminal domain"/>
    <property type="match status" value="1"/>
</dbReference>
<dbReference type="Gene3D" id="1.20.120.160">
    <property type="entry name" value="HPT domain"/>
    <property type="match status" value="1"/>
</dbReference>
<dbReference type="InterPro" id="IPR036641">
    <property type="entry name" value="HPT_dom_sf"/>
</dbReference>
<dbReference type="PROSITE" id="PS50110">
    <property type="entry name" value="RESPONSE_REGULATORY"/>
    <property type="match status" value="2"/>
</dbReference>
<dbReference type="PROSITE" id="PS50894">
    <property type="entry name" value="HPT"/>
    <property type="match status" value="1"/>
</dbReference>
<accession>A0ABX5Y7V0</accession>
<sequence>MADPHGIETDPPAPDDSSWDDSGSDVLDSLAPHHSLAAYESLVNTLPLSLLIKDIDGRRLFANETYLKTRGCTLDEVLGKRDDELFPPDIAQAYMKDDRQVIRTGESLHSVEESIDKFGQRRWIERIKSPVLDAHQRVIGIQLIFWDVTDRHLAESELKYERYLLTALLENIPDSIYFKDPDSRFVRISEAMAKKFGLASAEVIGKTDADIFTETHAAAAREDELQIMQSREPVVDLVERETWHDRDDTWCMSTKMPLMEDDERVIGTFGISRDITELIKYEEALRKARDEADAANRAKSDFLANMSHEIRTPMNAIIGMSELLAQTKLNNEQLDYINLVRDSAESLLLLLNEILDFSKIESRKLQLESIPFSLRDLIQRTSQSLAIRAAKKTIELACRVAPDVPDRWMGDPGRLRQVMINLIGNAIKFTDEGEVLVEVCAGDPCPNAPPNHLPLRFSVKDTGIGIPKEKHASILDPFTQADESTTRRFGGTGLGLAISKELVQLMHGDLQLESRPGQGTTFYFTAFFPLAEDQTVDREGDLESLAEMSVLVVDDNATNLRILKEILTNWHLTPTLAAGGPSALQAVTDAAQRGQPFQLAILDCMMPEMDGFELATQLRSQFSSEQLKLIMLSSSSSGDALQRCQDIGIARYLTKPAVQSELLDTILQVMQRKTAAKIDPRASLPECLPMRVLVAEDGLANQHVAVGMLRASGHQPVVVSDGREAVARYESEPFDMILMDMHMPVMDGIDATKAIRAHERVTGRHIPIIALTAAAMKEDAEACARSGMDGYLTKPIHQRRLQEMMAQFAPTTSVLAAFGQSGPGKAGSGKPGSGRAAVAAPNEPAAIAPAQDQSEVSTAVQGGGATAASPSNPDPDATGASDSGSSHSGPAEYRTIDLQAAASRIPGGSRGLARLAEVFIAECTGLLQVLNDSIPHGDPVVVARSAHTLKGSASLFFAEAVRETALRIESKARDNDLAATVADLAQLNVDAGAMLAELNQLLQSHPE</sequence>
<evidence type="ECO:0000256" key="1">
    <source>
        <dbReference type="ARBA" id="ARBA00000085"/>
    </source>
</evidence>
<dbReference type="CDD" id="cd00082">
    <property type="entry name" value="HisKA"/>
    <property type="match status" value="1"/>
</dbReference>
<keyword evidence="8" id="KW-0067">ATP-binding</keyword>
<keyword evidence="9" id="KW-1133">Transmembrane helix</keyword>
<keyword evidence="7" id="KW-0547">Nucleotide-binding</keyword>
<evidence type="ECO:0000256" key="15">
    <source>
        <dbReference type="SAM" id="MobiDB-lite"/>
    </source>
</evidence>
<dbReference type="InterPro" id="IPR001789">
    <property type="entry name" value="Sig_transdc_resp-reg_receiver"/>
</dbReference>
<dbReference type="InterPro" id="IPR013656">
    <property type="entry name" value="PAS_4"/>
</dbReference>
<dbReference type="InterPro" id="IPR011006">
    <property type="entry name" value="CheY-like_superfamily"/>
</dbReference>
<dbReference type="Pfam" id="PF00512">
    <property type="entry name" value="HisKA"/>
    <property type="match status" value="1"/>
</dbReference>
<dbReference type="SMART" id="SM00388">
    <property type="entry name" value="HisKA"/>
    <property type="match status" value="1"/>
</dbReference>
<feature type="compositionally biased region" description="Polar residues" evidence="15">
    <location>
        <begin position="851"/>
        <end position="860"/>
    </location>
</feature>
<feature type="domain" description="PAS" evidence="18">
    <location>
        <begin position="35"/>
        <end position="105"/>
    </location>
</feature>
<keyword evidence="10" id="KW-0902">Two-component regulatory system</keyword>
<evidence type="ECO:0000313" key="21">
    <source>
        <dbReference type="EMBL" id="QDV88149.1"/>
    </source>
</evidence>
<dbReference type="Gene3D" id="3.40.50.2300">
    <property type="match status" value="2"/>
</dbReference>
<proteinExistence type="predicted"/>
<dbReference type="NCBIfam" id="TIGR00229">
    <property type="entry name" value="sensory_box"/>
    <property type="match status" value="2"/>
</dbReference>
<evidence type="ECO:0000256" key="3">
    <source>
        <dbReference type="ARBA" id="ARBA00012438"/>
    </source>
</evidence>
<feature type="compositionally biased region" description="Gly residues" evidence="15">
    <location>
        <begin position="821"/>
        <end position="832"/>
    </location>
</feature>
<feature type="modified residue" description="4-aspartylphosphate" evidence="13">
    <location>
        <position position="740"/>
    </location>
</feature>
<feature type="domain" description="Response regulatory" evidence="17">
    <location>
        <begin position="691"/>
        <end position="809"/>
    </location>
</feature>
<dbReference type="InterPro" id="IPR008207">
    <property type="entry name" value="Sig_transdc_His_kin_Hpt_dom"/>
</dbReference>
<dbReference type="Gene3D" id="1.10.287.130">
    <property type="match status" value="1"/>
</dbReference>
<dbReference type="CDD" id="cd17546">
    <property type="entry name" value="REC_hyHK_CKI1_RcsC-like"/>
    <property type="match status" value="2"/>
</dbReference>
<dbReference type="SMART" id="SM00448">
    <property type="entry name" value="REC"/>
    <property type="match status" value="2"/>
</dbReference>
<evidence type="ECO:0000256" key="6">
    <source>
        <dbReference type="ARBA" id="ARBA00022692"/>
    </source>
</evidence>
<dbReference type="GO" id="GO:0004673">
    <property type="term" value="F:protein histidine kinase activity"/>
    <property type="evidence" value="ECO:0007669"/>
    <property type="project" value="UniProtKB-EC"/>
</dbReference>
<feature type="domain" description="PAC" evidence="19">
    <location>
        <begin position="104"/>
        <end position="160"/>
    </location>
</feature>
<dbReference type="SMART" id="SM00091">
    <property type="entry name" value="PAS"/>
    <property type="match status" value="2"/>
</dbReference>
<gene>
    <name evidence="21" type="primary">barA_5</name>
    <name evidence="21" type="ORF">TBK1r_71810</name>
</gene>
<dbReference type="InterPro" id="IPR000700">
    <property type="entry name" value="PAS-assoc_C"/>
</dbReference>
<dbReference type="Pfam" id="PF08448">
    <property type="entry name" value="PAS_4"/>
    <property type="match status" value="2"/>
</dbReference>
<feature type="domain" description="HPt" evidence="20">
    <location>
        <begin position="908"/>
        <end position="1002"/>
    </location>
</feature>
<evidence type="ECO:0000256" key="12">
    <source>
        <dbReference type="PROSITE-ProRule" id="PRU00110"/>
    </source>
</evidence>
<dbReference type="SUPFAM" id="SSF55874">
    <property type="entry name" value="ATPase domain of HSP90 chaperone/DNA topoisomerase II/histidine kinase"/>
    <property type="match status" value="1"/>
</dbReference>
<keyword evidence="21" id="KW-0808">Transferase</keyword>
<dbReference type="InterPro" id="IPR003594">
    <property type="entry name" value="HATPase_dom"/>
</dbReference>
<dbReference type="InterPro" id="IPR036890">
    <property type="entry name" value="HATPase_C_sf"/>
</dbReference>
<keyword evidence="22" id="KW-1185">Reference proteome</keyword>
<dbReference type="SUPFAM" id="SSF47226">
    <property type="entry name" value="Histidine-containing phosphotransfer domain, HPT domain"/>
    <property type="match status" value="1"/>
</dbReference>
<keyword evidence="6" id="KW-0812">Transmembrane</keyword>
<comment type="subcellular location">
    <subcellularLocation>
        <location evidence="2">Cell membrane</location>
        <topology evidence="2">Multi-pass membrane protein</topology>
    </subcellularLocation>
</comment>
<keyword evidence="4" id="KW-1003">Cell membrane</keyword>
<evidence type="ECO:0000256" key="14">
    <source>
        <dbReference type="SAM" id="Coils"/>
    </source>
</evidence>
<evidence type="ECO:0000256" key="9">
    <source>
        <dbReference type="ARBA" id="ARBA00022989"/>
    </source>
</evidence>
<feature type="region of interest" description="Disordered" evidence="15">
    <location>
        <begin position="1"/>
        <end position="25"/>
    </location>
</feature>
<evidence type="ECO:0000256" key="13">
    <source>
        <dbReference type="PROSITE-ProRule" id="PRU00169"/>
    </source>
</evidence>
<dbReference type="RefSeq" id="WP_145220243.1">
    <property type="nucleotide sequence ID" value="NZ_CP036432.1"/>
</dbReference>
<feature type="domain" description="Histidine kinase" evidence="16">
    <location>
        <begin position="305"/>
        <end position="530"/>
    </location>
</feature>
<dbReference type="InterPro" id="IPR000014">
    <property type="entry name" value="PAS"/>
</dbReference>
<dbReference type="SMART" id="SM00387">
    <property type="entry name" value="HATPase_c"/>
    <property type="match status" value="1"/>
</dbReference>
<feature type="region of interest" description="Disordered" evidence="15">
    <location>
        <begin position="819"/>
        <end position="891"/>
    </location>
</feature>
<evidence type="ECO:0000256" key="8">
    <source>
        <dbReference type="ARBA" id="ARBA00022840"/>
    </source>
</evidence>
<evidence type="ECO:0000256" key="2">
    <source>
        <dbReference type="ARBA" id="ARBA00004651"/>
    </source>
</evidence>
<feature type="modified residue" description="Phosphohistidine" evidence="12">
    <location>
        <position position="947"/>
    </location>
</feature>
<dbReference type="InterPro" id="IPR003661">
    <property type="entry name" value="HisK_dim/P_dom"/>
</dbReference>
<evidence type="ECO:0000256" key="11">
    <source>
        <dbReference type="ARBA" id="ARBA00023136"/>
    </source>
</evidence>
<dbReference type="PANTHER" id="PTHR45339">
    <property type="entry name" value="HYBRID SIGNAL TRANSDUCTION HISTIDINE KINASE J"/>
    <property type="match status" value="1"/>
</dbReference>
<reference evidence="21 22" key="1">
    <citation type="submission" date="2019-02" db="EMBL/GenBank/DDBJ databases">
        <title>Deep-cultivation of Planctomycetes and their phenomic and genomic characterization uncovers novel biology.</title>
        <authorList>
            <person name="Wiegand S."/>
            <person name="Jogler M."/>
            <person name="Boedeker C."/>
            <person name="Pinto D."/>
            <person name="Vollmers J."/>
            <person name="Rivas-Marin E."/>
            <person name="Kohn T."/>
            <person name="Peeters S.H."/>
            <person name="Heuer A."/>
            <person name="Rast P."/>
            <person name="Oberbeckmann S."/>
            <person name="Bunk B."/>
            <person name="Jeske O."/>
            <person name="Meyerdierks A."/>
            <person name="Storesund J.E."/>
            <person name="Kallscheuer N."/>
            <person name="Luecker S."/>
            <person name="Lage O.M."/>
            <person name="Pohl T."/>
            <person name="Merkel B.J."/>
            <person name="Hornburger P."/>
            <person name="Mueller R.-W."/>
            <person name="Bruemmer F."/>
            <person name="Labrenz M."/>
            <person name="Spormann A.M."/>
            <person name="Op den Camp H."/>
            <person name="Overmann J."/>
            <person name="Amann R."/>
            <person name="Jetten M.S.M."/>
            <person name="Mascher T."/>
            <person name="Medema M.H."/>
            <person name="Devos D.P."/>
            <person name="Kaster A.-K."/>
            <person name="Ovreas L."/>
            <person name="Rohde M."/>
            <person name="Galperin M.Y."/>
            <person name="Jogler C."/>
        </authorList>
    </citation>
    <scope>NUCLEOTIDE SEQUENCE [LARGE SCALE GENOMIC DNA]</scope>
    <source>
        <strain evidence="21 22">TBK1r</strain>
    </source>
</reference>
<evidence type="ECO:0000256" key="4">
    <source>
        <dbReference type="ARBA" id="ARBA00022475"/>
    </source>
</evidence>
<feature type="domain" description="PAS" evidence="18">
    <location>
        <begin position="161"/>
        <end position="231"/>
    </location>
</feature>
<dbReference type="PANTHER" id="PTHR45339:SF1">
    <property type="entry name" value="HYBRID SIGNAL TRANSDUCTION HISTIDINE KINASE J"/>
    <property type="match status" value="1"/>
</dbReference>
<protein>
    <recommendedName>
        <fullName evidence="3">histidine kinase</fullName>
        <ecNumber evidence="3">2.7.13.3</ecNumber>
    </recommendedName>
</protein>
<organism evidence="21 22">
    <name type="scientific">Stieleria magnilauensis</name>
    <dbReference type="NCBI Taxonomy" id="2527963"/>
    <lineage>
        <taxon>Bacteria</taxon>
        <taxon>Pseudomonadati</taxon>
        <taxon>Planctomycetota</taxon>
        <taxon>Planctomycetia</taxon>
        <taxon>Pirellulales</taxon>
        <taxon>Pirellulaceae</taxon>
        <taxon>Stieleria</taxon>
    </lineage>
</organism>
<keyword evidence="14" id="KW-0175">Coiled coil</keyword>
<dbReference type="Pfam" id="PF00072">
    <property type="entry name" value="Response_reg"/>
    <property type="match status" value="2"/>
</dbReference>
<dbReference type="Pfam" id="PF02518">
    <property type="entry name" value="HATPase_c"/>
    <property type="match status" value="1"/>
</dbReference>
<evidence type="ECO:0000256" key="10">
    <source>
        <dbReference type="ARBA" id="ARBA00023012"/>
    </source>
</evidence>
<keyword evidence="11" id="KW-0472">Membrane</keyword>
<dbReference type="SUPFAM" id="SSF47384">
    <property type="entry name" value="Homodimeric domain of signal transducing histidine kinase"/>
    <property type="match status" value="1"/>
</dbReference>
<evidence type="ECO:0000259" key="18">
    <source>
        <dbReference type="PROSITE" id="PS50112"/>
    </source>
</evidence>
<dbReference type="InterPro" id="IPR004358">
    <property type="entry name" value="Sig_transdc_His_kin-like_C"/>
</dbReference>
<feature type="coiled-coil region" evidence="14">
    <location>
        <begin position="278"/>
        <end position="305"/>
    </location>
</feature>
<dbReference type="InterPro" id="IPR005467">
    <property type="entry name" value="His_kinase_dom"/>
</dbReference>
<dbReference type="Gene3D" id="3.30.450.20">
    <property type="entry name" value="PAS domain"/>
    <property type="match status" value="2"/>
</dbReference>
<dbReference type="Pfam" id="PF01627">
    <property type="entry name" value="Hpt"/>
    <property type="match status" value="1"/>
</dbReference>
<feature type="domain" description="PAC" evidence="19">
    <location>
        <begin position="231"/>
        <end position="287"/>
    </location>
</feature>
<evidence type="ECO:0000259" key="17">
    <source>
        <dbReference type="PROSITE" id="PS50110"/>
    </source>
</evidence>
<name>A0ABX5Y7V0_9BACT</name>
<feature type="modified residue" description="4-aspartylphosphate" evidence="13">
    <location>
        <position position="603"/>
    </location>
</feature>
<keyword evidence="21" id="KW-0418">Kinase</keyword>
<dbReference type="InterPro" id="IPR036097">
    <property type="entry name" value="HisK_dim/P_sf"/>
</dbReference>
<evidence type="ECO:0000313" key="22">
    <source>
        <dbReference type="Proteomes" id="UP000318081"/>
    </source>
</evidence>
<dbReference type="EC" id="2.7.13.3" evidence="3"/>
<dbReference type="CDD" id="cd16922">
    <property type="entry name" value="HATPase_EvgS-ArcB-TorS-like"/>
    <property type="match status" value="1"/>
</dbReference>
<dbReference type="Proteomes" id="UP000318081">
    <property type="component" value="Chromosome"/>
</dbReference>
<evidence type="ECO:0000259" key="19">
    <source>
        <dbReference type="PROSITE" id="PS50113"/>
    </source>
</evidence>
<dbReference type="PRINTS" id="PR00344">
    <property type="entry name" value="BCTRLSENSOR"/>
</dbReference>
<evidence type="ECO:0000256" key="5">
    <source>
        <dbReference type="ARBA" id="ARBA00022553"/>
    </source>
</evidence>
<evidence type="ECO:0000259" key="20">
    <source>
        <dbReference type="PROSITE" id="PS50894"/>
    </source>
</evidence>
<dbReference type="SUPFAM" id="SSF55785">
    <property type="entry name" value="PYP-like sensor domain (PAS domain)"/>
    <property type="match status" value="2"/>
</dbReference>
<dbReference type="CDD" id="cd00130">
    <property type="entry name" value="PAS"/>
    <property type="match status" value="2"/>
</dbReference>
<dbReference type="InterPro" id="IPR035965">
    <property type="entry name" value="PAS-like_dom_sf"/>
</dbReference>
<feature type="compositionally biased region" description="Low complexity" evidence="15">
    <location>
        <begin position="833"/>
        <end position="850"/>
    </location>
</feature>
<dbReference type="CDD" id="cd00088">
    <property type="entry name" value="HPT"/>
    <property type="match status" value="1"/>
</dbReference>